<dbReference type="GO" id="GO:0030687">
    <property type="term" value="C:preribosome, large subunit precursor"/>
    <property type="evidence" value="ECO:0007669"/>
    <property type="project" value="TreeGrafter"/>
</dbReference>
<keyword evidence="5 6" id="KW-0539">Nucleus</keyword>
<dbReference type="GO" id="GO:0005737">
    <property type="term" value="C:cytoplasm"/>
    <property type="evidence" value="ECO:0007669"/>
    <property type="project" value="UniProtKB-SubCell"/>
</dbReference>
<organism evidence="8">
    <name type="scientific">Pseudodiaptomus poplesia</name>
    <dbReference type="NCBI Taxonomy" id="213370"/>
    <lineage>
        <taxon>Eukaryota</taxon>
        <taxon>Metazoa</taxon>
        <taxon>Ecdysozoa</taxon>
        <taxon>Arthropoda</taxon>
        <taxon>Crustacea</taxon>
        <taxon>Multicrustacea</taxon>
        <taxon>Hexanauplia</taxon>
        <taxon>Copepoda</taxon>
        <taxon>Calanoida</taxon>
        <taxon>Pseudodiaptomidae</taxon>
        <taxon>Pseudodiaptomus</taxon>
    </lineage>
</organism>
<dbReference type="CDD" id="cd05796">
    <property type="entry name" value="Ribosomal_P0_like"/>
    <property type="match status" value="1"/>
</dbReference>
<dbReference type="Gene3D" id="3.90.105.20">
    <property type="match status" value="1"/>
</dbReference>
<dbReference type="Gene3D" id="3.30.70.1730">
    <property type="match status" value="1"/>
</dbReference>
<dbReference type="GO" id="GO:0003723">
    <property type="term" value="F:RNA binding"/>
    <property type="evidence" value="ECO:0007669"/>
    <property type="project" value="TreeGrafter"/>
</dbReference>
<dbReference type="InterPro" id="IPR043164">
    <property type="entry name" value="Ribosomal_uL10-like_insert_sf"/>
</dbReference>
<dbReference type="PANTHER" id="PTHR45841">
    <property type="entry name" value="MRNA TURNOVER PROTEIN 4 MRTO4"/>
    <property type="match status" value="1"/>
</dbReference>
<dbReference type="Pfam" id="PF00466">
    <property type="entry name" value="Ribosomal_L10"/>
    <property type="match status" value="1"/>
</dbReference>
<dbReference type="GO" id="GO:0006364">
    <property type="term" value="P:rRNA processing"/>
    <property type="evidence" value="ECO:0007669"/>
    <property type="project" value="TreeGrafter"/>
</dbReference>
<dbReference type="InterPro" id="IPR001790">
    <property type="entry name" value="Ribosomal_uL10"/>
</dbReference>
<evidence type="ECO:0000256" key="3">
    <source>
        <dbReference type="ARBA" id="ARBA00011117"/>
    </source>
</evidence>
<dbReference type="EMBL" id="KT754988">
    <property type="protein sequence ID" value="ALS04822.1"/>
    <property type="molecule type" value="mRNA"/>
</dbReference>
<dbReference type="InterPro" id="IPR033867">
    <property type="entry name" value="Mrt4"/>
</dbReference>
<name>A0A0U2V9A2_9MAXI</name>
<comment type="subcellular location">
    <subcellularLocation>
        <location evidence="6">Cytoplasm</location>
    </subcellularLocation>
    <subcellularLocation>
        <location evidence="6">Nucleus</location>
        <location evidence="6">Nucleolus</location>
    </subcellularLocation>
</comment>
<proteinExistence type="evidence at transcript level"/>
<dbReference type="PANTHER" id="PTHR45841:SF1">
    <property type="entry name" value="MRNA TURNOVER PROTEIN 4 HOMOLOG"/>
    <property type="match status" value="1"/>
</dbReference>
<comment type="similarity">
    <text evidence="2 6">Belongs to the universal ribosomal protein uL10 family.</text>
</comment>
<evidence type="ECO:0000256" key="4">
    <source>
        <dbReference type="ARBA" id="ARBA00022490"/>
    </source>
</evidence>
<dbReference type="Pfam" id="PF17777">
    <property type="entry name" value="RL10P_insert"/>
    <property type="match status" value="1"/>
</dbReference>
<evidence type="ECO:0000256" key="5">
    <source>
        <dbReference type="ARBA" id="ARBA00023242"/>
    </source>
</evidence>
<dbReference type="FunFam" id="3.30.70.1730:FF:000005">
    <property type="entry name" value="Ribosome assembly factor mrt4"/>
    <property type="match status" value="1"/>
</dbReference>
<keyword evidence="6" id="KW-0690">Ribosome biogenesis</keyword>
<keyword evidence="4 6" id="KW-0963">Cytoplasm</keyword>
<evidence type="ECO:0000256" key="2">
    <source>
        <dbReference type="ARBA" id="ARBA00008889"/>
    </source>
</evidence>
<protein>
    <recommendedName>
        <fullName evidence="6">Ribosome assembly factor mrt4</fullName>
    </recommendedName>
</protein>
<feature type="domain" description="Large ribosomal subunit protein uL10-like insertion" evidence="7">
    <location>
        <begin position="126"/>
        <end position="195"/>
    </location>
</feature>
<dbReference type="InterPro" id="IPR043141">
    <property type="entry name" value="Ribosomal_uL10-like_sf"/>
</dbReference>
<comment type="subunit">
    <text evidence="3 6">Associates with the pre-60S ribosomal particle.</text>
</comment>
<dbReference type="InterPro" id="IPR040637">
    <property type="entry name" value="Ribosomal_uL10-like_insert"/>
</dbReference>
<dbReference type="FunFam" id="3.90.105.20:FF:000003">
    <property type="entry name" value="Ribosome assembly factor mrt4"/>
    <property type="match status" value="1"/>
</dbReference>
<dbReference type="GO" id="GO:0005730">
    <property type="term" value="C:nucleolus"/>
    <property type="evidence" value="ECO:0007669"/>
    <property type="project" value="UniProtKB-SubCell"/>
</dbReference>
<comment type="function">
    <text evidence="1 6">Component of the ribosome assembly machinery. Nuclear paralog of the ribosomal protein P0, it binds pre-60S subunits at an early stage of assembly in the nucleolus, and is replaced by P0 in cytoplasmic pre-60S subunits and mature 80S ribosomes.</text>
</comment>
<accession>A0A0U2V9A2</accession>
<evidence type="ECO:0000256" key="6">
    <source>
        <dbReference type="RuleBase" id="RU364039"/>
    </source>
</evidence>
<reference evidence="8" key="1">
    <citation type="journal article" date="2015" name="Sci. Rep.">
        <title>Spliced leader RNA trans-splicing discovered in copepods.</title>
        <authorList>
            <person name="Yang F."/>
            <person name="Xu D."/>
            <person name="Zhuang Y."/>
            <person name="Yi X."/>
            <person name="Huang Y."/>
            <person name="Chen H."/>
            <person name="Lin S."/>
            <person name="Campbell D.A."/>
            <person name="Sturm N.R."/>
            <person name="Liu G."/>
            <person name="Zhang H."/>
        </authorList>
    </citation>
    <scope>NUCLEOTIDE SEQUENCE</scope>
</reference>
<sequence>MPKSKRDKKISLTQVDKKNGLETKQKLVDTVRNCVDTYARIFVFKPENMRNLKLKEVRDKWNHSKFFIGRNRVIAKALGKTEAEEYNENLHKISLLLRGECGLLFTNEKTQDVLEYFQNLAEPDFARTGGKCTETVVLPEGPLPDFSHAIEPQLRQIGLPTTLKKGVVTLIKEHTVCREGDILTSEQARILKLLGKEQAEFRLRMLAVWGNDGSFEVLASIPEEASMSEDEENEGEEDE</sequence>
<dbReference type="GO" id="GO:0000027">
    <property type="term" value="P:ribosomal large subunit assembly"/>
    <property type="evidence" value="ECO:0007669"/>
    <property type="project" value="InterPro"/>
</dbReference>
<evidence type="ECO:0000313" key="8">
    <source>
        <dbReference type="EMBL" id="ALS04822.1"/>
    </source>
</evidence>
<dbReference type="GO" id="GO:0000956">
    <property type="term" value="P:nuclear-transcribed mRNA catabolic process"/>
    <property type="evidence" value="ECO:0007669"/>
    <property type="project" value="TreeGrafter"/>
</dbReference>
<dbReference type="SUPFAM" id="SSF160369">
    <property type="entry name" value="Ribosomal protein L10-like"/>
    <property type="match status" value="1"/>
</dbReference>
<evidence type="ECO:0000256" key="1">
    <source>
        <dbReference type="ARBA" id="ARBA00004046"/>
    </source>
</evidence>
<evidence type="ECO:0000259" key="7">
    <source>
        <dbReference type="Pfam" id="PF17777"/>
    </source>
</evidence>
<dbReference type="AlphaFoldDB" id="A0A0U2V9A2"/>
<dbReference type="InterPro" id="IPR051742">
    <property type="entry name" value="Ribosome_Assembly_uL10"/>
</dbReference>